<evidence type="ECO:0000313" key="2">
    <source>
        <dbReference type="Proteomes" id="UP000632273"/>
    </source>
</evidence>
<dbReference type="EMBL" id="BMHT01000007">
    <property type="protein sequence ID" value="GGF21929.1"/>
    <property type="molecule type" value="Genomic_DNA"/>
</dbReference>
<protein>
    <submittedName>
        <fullName evidence="1">Uncharacterized protein</fullName>
    </submittedName>
</protein>
<reference evidence="2" key="1">
    <citation type="journal article" date="2019" name="Int. J. Syst. Evol. Microbiol.">
        <title>The Global Catalogue of Microorganisms (GCM) 10K type strain sequencing project: providing services to taxonomists for standard genome sequencing and annotation.</title>
        <authorList>
            <consortium name="The Broad Institute Genomics Platform"/>
            <consortium name="The Broad Institute Genome Sequencing Center for Infectious Disease"/>
            <person name="Wu L."/>
            <person name="Ma J."/>
        </authorList>
    </citation>
    <scope>NUCLEOTIDE SEQUENCE [LARGE SCALE GENOMIC DNA]</scope>
    <source>
        <strain evidence="2">CGMCC 1.15197</strain>
    </source>
</reference>
<keyword evidence="2" id="KW-1185">Reference proteome</keyword>
<organism evidence="1 2">
    <name type="scientific">Hymenobacter cavernae</name>
    <dbReference type="NCBI Taxonomy" id="2044852"/>
    <lineage>
        <taxon>Bacteria</taxon>
        <taxon>Pseudomonadati</taxon>
        <taxon>Bacteroidota</taxon>
        <taxon>Cytophagia</taxon>
        <taxon>Cytophagales</taxon>
        <taxon>Hymenobacteraceae</taxon>
        <taxon>Hymenobacter</taxon>
    </lineage>
</organism>
<accession>A0ABQ1ULX2</accession>
<name>A0ABQ1ULX2_9BACT</name>
<gene>
    <name evidence="1" type="ORF">GCM10011383_36940</name>
</gene>
<comment type="caution">
    <text evidence="1">The sequence shown here is derived from an EMBL/GenBank/DDBJ whole genome shotgun (WGS) entry which is preliminary data.</text>
</comment>
<proteinExistence type="predicted"/>
<sequence length="51" mass="5365">MSSKNKPYMVFGMGAPGLFTCTVTVVGAPDWAAAGLAIKLLIARPNGRKEQ</sequence>
<dbReference type="Proteomes" id="UP000632273">
    <property type="component" value="Unassembled WGS sequence"/>
</dbReference>
<evidence type="ECO:0000313" key="1">
    <source>
        <dbReference type="EMBL" id="GGF21929.1"/>
    </source>
</evidence>